<evidence type="ECO:0000256" key="1">
    <source>
        <dbReference type="ARBA" id="ARBA00022723"/>
    </source>
</evidence>
<evidence type="ECO:0000256" key="4">
    <source>
        <dbReference type="PROSITE-ProRule" id="PRU00175"/>
    </source>
</evidence>
<sequence>MCDSLSSKDLYQCPICFSLLSDEPCHQLSCGHVFHRNCITRWKSSHSSCPVCRENITDPIVGTGKLLDREVEFLRVSSVVKTSLESGGLGMPLARCPSFRSMQYPKRPVTVANFPHEVLVFDVTKKILKLEGVIPTSVSRMRQPPFLSALSSSSLVYPGARLSNVVAHLRKEDLMINLTPATVAYIVLVLLKASEVALQSEVSLPTFTTDDVFLSYEAVCWLIGFQMLPSSLLKGKYLTSPGTVAMPKDARGSCPISVLPRPETPSSSGAPPVGFYGGDLGMDSLMYSSTAPDQFYPPMGMPSAPDLQATAPDIGVEFASIDGGSSVRIGSAGGSGMSGFRSSHMPSSSSSMFEFNSGVLAIAEELGLTVPILDYSYKAMETALKDIIKSENVAKVFGGRVASLPDLPEVSSLPSPVVQPSTVRVPSATPPSTTTSHVPPPNTTSNTTSNTTGGDVDNPSAETQFLRSKPGAEFKHPVFGCDFRHPTIYPADYTNADKRRDFFRRGLYSGIEH</sequence>
<dbReference type="SUPFAM" id="SSF57850">
    <property type="entry name" value="RING/U-box"/>
    <property type="match status" value="1"/>
</dbReference>
<proteinExistence type="predicted"/>
<dbReference type="SMART" id="SM00184">
    <property type="entry name" value="RING"/>
    <property type="match status" value="1"/>
</dbReference>
<keyword evidence="1" id="KW-0479">Metal-binding</keyword>
<evidence type="ECO:0000256" key="3">
    <source>
        <dbReference type="ARBA" id="ARBA00022833"/>
    </source>
</evidence>
<dbReference type="CDD" id="cd16454">
    <property type="entry name" value="RING-H2_PA-TM-RING"/>
    <property type="match status" value="1"/>
</dbReference>
<dbReference type="Proteomes" id="UP001057375">
    <property type="component" value="Unassembled WGS sequence"/>
</dbReference>
<organism evidence="7 8">
    <name type="scientific">Aduncisulcus paluster</name>
    <dbReference type="NCBI Taxonomy" id="2918883"/>
    <lineage>
        <taxon>Eukaryota</taxon>
        <taxon>Metamonada</taxon>
        <taxon>Carpediemonas-like organisms</taxon>
        <taxon>Aduncisulcus</taxon>
    </lineage>
</organism>
<evidence type="ECO:0000259" key="6">
    <source>
        <dbReference type="PROSITE" id="PS50089"/>
    </source>
</evidence>
<name>A0ABQ5JVG8_9EUKA</name>
<dbReference type="Pfam" id="PF13639">
    <property type="entry name" value="zf-RING_2"/>
    <property type="match status" value="1"/>
</dbReference>
<dbReference type="PANTHER" id="PTHR45969">
    <property type="entry name" value="RING ZINC FINGER PROTEIN-RELATED"/>
    <property type="match status" value="1"/>
</dbReference>
<gene>
    <name evidence="7" type="ORF">ADUPG1_011399</name>
</gene>
<evidence type="ECO:0000313" key="8">
    <source>
        <dbReference type="Proteomes" id="UP001057375"/>
    </source>
</evidence>
<keyword evidence="3" id="KW-0862">Zinc</keyword>
<keyword evidence="2 4" id="KW-0863">Zinc-finger</keyword>
<dbReference type="PANTHER" id="PTHR45969:SF69">
    <property type="entry name" value="FINGER DOMAIN PROTEIN, PUTATIVE (AFU_ORTHOLOGUE AFUA_3G12190)-RELATED"/>
    <property type="match status" value="1"/>
</dbReference>
<protein>
    <recommendedName>
        <fullName evidence="6">RING-type domain-containing protein</fullName>
    </recommendedName>
</protein>
<feature type="compositionally biased region" description="Low complexity" evidence="5">
    <location>
        <begin position="408"/>
        <end position="452"/>
    </location>
</feature>
<dbReference type="PROSITE" id="PS50089">
    <property type="entry name" value="ZF_RING_2"/>
    <property type="match status" value="1"/>
</dbReference>
<dbReference type="Gene3D" id="3.30.40.10">
    <property type="entry name" value="Zinc/RING finger domain, C3HC4 (zinc finger)"/>
    <property type="match status" value="1"/>
</dbReference>
<comment type="caution">
    <text evidence="7">The sequence shown here is derived from an EMBL/GenBank/DDBJ whole genome shotgun (WGS) entry which is preliminary data.</text>
</comment>
<keyword evidence="8" id="KW-1185">Reference proteome</keyword>
<evidence type="ECO:0000256" key="2">
    <source>
        <dbReference type="ARBA" id="ARBA00022771"/>
    </source>
</evidence>
<dbReference type="InterPro" id="IPR013083">
    <property type="entry name" value="Znf_RING/FYVE/PHD"/>
</dbReference>
<reference evidence="7" key="1">
    <citation type="submission" date="2022-03" db="EMBL/GenBank/DDBJ databases">
        <title>Draft genome sequence of Aduncisulcus paluster, a free-living microaerophilic Fornicata.</title>
        <authorList>
            <person name="Yuyama I."/>
            <person name="Kume K."/>
            <person name="Tamura T."/>
            <person name="Inagaki Y."/>
            <person name="Hashimoto T."/>
        </authorList>
    </citation>
    <scope>NUCLEOTIDE SEQUENCE</scope>
    <source>
        <strain evidence="7">NY0171</strain>
    </source>
</reference>
<feature type="region of interest" description="Disordered" evidence="5">
    <location>
        <begin position="408"/>
        <end position="463"/>
    </location>
</feature>
<evidence type="ECO:0000256" key="5">
    <source>
        <dbReference type="SAM" id="MobiDB-lite"/>
    </source>
</evidence>
<feature type="domain" description="RING-type" evidence="6">
    <location>
        <begin position="13"/>
        <end position="53"/>
    </location>
</feature>
<evidence type="ECO:0000313" key="7">
    <source>
        <dbReference type="EMBL" id="GKT18892.1"/>
    </source>
</evidence>
<dbReference type="InterPro" id="IPR001841">
    <property type="entry name" value="Znf_RING"/>
</dbReference>
<dbReference type="EMBL" id="BQXS01011994">
    <property type="protein sequence ID" value="GKT18892.1"/>
    <property type="molecule type" value="Genomic_DNA"/>
</dbReference>
<feature type="non-terminal residue" evidence="7">
    <location>
        <position position="513"/>
    </location>
</feature>
<accession>A0ABQ5JVG8</accession>